<sequence>MREEGFERQSVQDRAYALLKAMIDDGRLAPGQKLLEAQVAKAFGISRSPARYALQMLHREQRVVEARGRGYEVAGAAREAAPGPRAILDEVKIAAVQQWERVYVELERELCARVMFMSVRIVEERVAEHFGVSRTVVRDVLARMHSVGLVSKDTLGRWLANRVTPDKTHHLYEMRWLLEPEALRQAAPLITAAELESKRQTVVEALDGFPRQGFDTDVVEHDLHVHVLSHCPNGEIAHALARTRMLFVPTRYLFDPVLHIPLSSIEEALQEHLRIYELLLARQPNRAAEALHGHLKAADERWLLRFEGAAHASPAELPAYLVSC</sequence>
<dbReference type="InterPro" id="IPR036390">
    <property type="entry name" value="WH_DNA-bd_sf"/>
</dbReference>
<dbReference type="PANTHER" id="PTHR43537:SF5">
    <property type="entry name" value="UXU OPERON TRANSCRIPTIONAL REGULATOR"/>
    <property type="match status" value="1"/>
</dbReference>
<evidence type="ECO:0000256" key="1">
    <source>
        <dbReference type="ARBA" id="ARBA00023015"/>
    </source>
</evidence>
<dbReference type="InterPro" id="IPR008920">
    <property type="entry name" value="TF_FadR/GntR_C"/>
</dbReference>
<dbReference type="InterPro" id="IPR000524">
    <property type="entry name" value="Tscrpt_reg_HTH_GntR"/>
</dbReference>
<keyword evidence="3" id="KW-0804">Transcription</keyword>
<dbReference type="AlphaFoldDB" id="A0A1H2PLQ0"/>
<dbReference type="SMART" id="SM00895">
    <property type="entry name" value="FCD"/>
    <property type="match status" value="1"/>
</dbReference>
<dbReference type="InterPro" id="IPR036388">
    <property type="entry name" value="WH-like_DNA-bd_sf"/>
</dbReference>
<evidence type="ECO:0000256" key="3">
    <source>
        <dbReference type="ARBA" id="ARBA00023163"/>
    </source>
</evidence>
<dbReference type="SMART" id="SM00345">
    <property type="entry name" value="HTH_GNTR"/>
    <property type="match status" value="1"/>
</dbReference>
<keyword evidence="6" id="KW-1185">Reference proteome</keyword>
<proteinExistence type="predicted"/>
<dbReference type="InterPro" id="IPR011711">
    <property type="entry name" value="GntR_C"/>
</dbReference>
<dbReference type="RefSeq" id="WP_091905854.1">
    <property type="nucleotide sequence ID" value="NZ_FNLO01000002.1"/>
</dbReference>
<keyword evidence="2 5" id="KW-0238">DNA-binding</keyword>
<gene>
    <name evidence="5" type="ORF">SAMN05216551_102494</name>
</gene>
<keyword evidence="1" id="KW-0805">Transcription regulation</keyword>
<feature type="domain" description="HTH gntR-type" evidence="4">
    <location>
        <begin position="9"/>
        <end position="76"/>
    </location>
</feature>
<evidence type="ECO:0000259" key="4">
    <source>
        <dbReference type="PROSITE" id="PS50949"/>
    </source>
</evidence>
<dbReference type="EMBL" id="FNLO01000002">
    <property type="protein sequence ID" value="SDV47337.1"/>
    <property type="molecule type" value="Genomic_DNA"/>
</dbReference>
<evidence type="ECO:0000313" key="6">
    <source>
        <dbReference type="Proteomes" id="UP000243719"/>
    </source>
</evidence>
<dbReference type="Pfam" id="PF00392">
    <property type="entry name" value="GntR"/>
    <property type="match status" value="1"/>
</dbReference>
<name>A0A1H2PLQ0_9BURK</name>
<accession>A0A1H2PLQ0</accession>
<dbReference type="GO" id="GO:0003700">
    <property type="term" value="F:DNA-binding transcription factor activity"/>
    <property type="evidence" value="ECO:0007669"/>
    <property type="project" value="InterPro"/>
</dbReference>
<dbReference type="SUPFAM" id="SSF48008">
    <property type="entry name" value="GntR ligand-binding domain-like"/>
    <property type="match status" value="1"/>
</dbReference>
<dbReference type="GO" id="GO:0003677">
    <property type="term" value="F:DNA binding"/>
    <property type="evidence" value="ECO:0007669"/>
    <property type="project" value="UniProtKB-KW"/>
</dbReference>
<protein>
    <submittedName>
        <fullName evidence="5">DNA-binding transcriptional regulator, GntR family</fullName>
    </submittedName>
</protein>
<dbReference type="OrthoDB" id="8066003at2"/>
<dbReference type="PANTHER" id="PTHR43537">
    <property type="entry name" value="TRANSCRIPTIONAL REGULATOR, GNTR FAMILY"/>
    <property type="match status" value="1"/>
</dbReference>
<dbReference type="PROSITE" id="PS50949">
    <property type="entry name" value="HTH_GNTR"/>
    <property type="match status" value="1"/>
</dbReference>
<dbReference type="SUPFAM" id="SSF46785">
    <property type="entry name" value="Winged helix' DNA-binding domain"/>
    <property type="match status" value="2"/>
</dbReference>
<reference evidence="6" key="1">
    <citation type="submission" date="2016-09" db="EMBL/GenBank/DDBJ databases">
        <authorList>
            <person name="Varghese N."/>
            <person name="Submissions S."/>
        </authorList>
    </citation>
    <scope>NUCLEOTIDE SEQUENCE [LARGE SCALE GENOMIC DNA]</scope>
    <source>
        <strain evidence="6">JS23</strain>
    </source>
</reference>
<dbReference type="Pfam" id="PF07729">
    <property type="entry name" value="FCD"/>
    <property type="match status" value="1"/>
</dbReference>
<dbReference type="Gene3D" id="1.10.10.10">
    <property type="entry name" value="Winged helix-like DNA-binding domain superfamily/Winged helix DNA-binding domain"/>
    <property type="match status" value="2"/>
</dbReference>
<dbReference type="Gene3D" id="1.20.120.530">
    <property type="entry name" value="GntR ligand-binding domain-like"/>
    <property type="match status" value="1"/>
</dbReference>
<dbReference type="STRING" id="1770053.SAMN05216551_102494"/>
<dbReference type="Proteomes" id="UP000243719">
    <property type="component" value="Unassembled WGS sequence"/>
</dbReference>
<evidence type="ECO:0000256" key="2">
    <source>
        <dbReference type="ARBA" id="ARBA00023125"/>
    </source>
</evidence>
<evidence type="ECO:0000313" key="5">
    <source>
        <dbReference type="EMBL" id="SDV47337.1"/>
    </source>
</evidence>
<organism evidence="5 6">
    <name type="scientific">Chitinasiproducens palmae</name>
    <dbReference type="NCBI Taxonomy" id="1770053"/>
    <lineage>
        <taxon>Bacteria</taxon>
        <taxon>Pseudomonadati</taxon>
        <taxon>Pseudomonadota</taxon>
        <taxon>Betaproteobacteria</taxon>
        <taxon>Burkholderiales</taxon>
        <taxon>Burkholderiaceae</taxon>
        <taxon>Chitinasiproducens</taxon>
    </lineage>
</organism>